<evidence type="ECO:0000313" key="1">
    <source>
        <dbReference type="EMBL" id="KAI4343217.1"/>
    </source>
</evidence>
<dbReference type="EMBL" id="CM042886">
    <property type="protein sequence ID" value="KAI4343217.1"/>
    <property type="molecule type" value="Genomic_DNA"/>
</dbReference>
<gene>
    <name evidence="1" type="ORF">MLD38_027746</name>
</gene>
<reference evidence="2" key="1">
    <citation type="journal article" date="2023" name="Front. Plant Sci.">
        <title>Chromosomal-level genome assembly of Melastoma candidum provides insights into trichome evolution.</title>
        <authorList>
            <person name="Zhong Y."/>
            <person name="Wu W."/>
            <person name="Sun C."/>
            <person name="Zou P."/>
            <person name="Liu Y."/>
            <person name="Dai S."/>
            <person name="Zhou R."/>
        </authorList>
    </citation>
    <scope>NUCLEOTIDE SEQUENCE [LARGE SCALE GENOMIC DNA]</scope>
</reference>
<sequence>MKRLAALMVIAVAIICSLGSVKGEDLTFQEEFCNTKIDADESSEEWDVSYLIWWLIQQTPIQGYHQHLSYNGYYGVAACNRQISQDDCNDCLEYANNMIFTGCGFGDGAQLKLADCRLRFEHYQFSDDCSHESKTQRQGFATFLDNCKPKLPKTPAMTYVSGVPSSVKGEDITYQEGFCNKKINHPGSDEGEITKHTVTGLIQEGSGNLRHYTEAGYYGVATCNQQISEYDCDDCLINAWNDLFKRCGISNGAQVKLADCR</sequence>
<comment type="caution">
    <text evidence="1">The sequence shown here is derived from an EMBL/GenBank/DDBJ whole genome shotgun (WGS) entry which is preliminary data.</text>
</comment>
<name>A0ACB9P5B8_9MYRT</name>
<protein>
    <submittedName>
        <fullName evidence="1">Uncharacterized protein</fullName>
    </submittedName>
</protein>
<organism evidence="1 2">
    <name type="scientific">Melastoma candidum</name>
    <dbReference type="NCBI Taxonomy" id="119954"/>
    <lineage>
        <taxon>Eukaryota</taxon>
        <taxon>Viridiplantae</taxon>
        <taxon>Streptophyta</taxon>
        <taxon>Embryophyta</taxon>
        <taxon>Tracheophyta</taxon>
        <taxon>Spermatophyta</taxon>
        <taxon>Magnoliopsida</taxon>
        <taxon>eudicotyledons</taxon>
        <taxon>Gunneridae</taxon>
        <taxon>Pentapetalae</taxon>
        <taxon>rosids</taxon>
        <taxon>malvids</taxon>
        <taxon>Myrtales</taxon>
        <taxon>Melastomataceae</taxon>
        <taxon>Melastomatoideae</taxon>
        <taxon>Melastomateae</taxon>
        <taxon>Melastoma</taxon>
    </lineage>
</organism>
<proteinExistence type="predicted"/>
<keyword evidence="2" id="KW-1185">Reference proteome</keyword>
<evidence type="ECO:0000313" key="2">
    <source>
        <dbReference type="Proteomes" id="UP001057402"/>
    </source>
</evidence>
<accession>A0ACB9P5B8</accession>
<dbReference type="Proteomes" id="UP001057402">
    <property type="component" value="Chromosome 7"/>
</dbReference>